<dbReference type="EMBL" id="JAVDQK010000004">
    <property type="protein sequence ID" value="MDR6218257.1"/>
    <property type="molecule type" value="Genomic_DNA"/>
</dbReference>
<dbReference type="InterPro" id="IPR013324">
    <property type="entry name" value="RNA_pol_sigma_r3/r4-like"/>
</dbReference>
<dbReference type="InterPro" id="IPR007630">
    <property type="entry name" value="RNA_pol_sigma70_r4"/>
</dbReference>
<keyword evidence="3" id="KW-0805">Transcription regulation</keyword>
<keyword evidence="4" id="KW-0731">Sigma factor</keyword>
<proteinExistence type="inferred from homology"/>
<dbReference type="Proteomes" id="UP001185331">
    <property type="component" value="Unassembled WGS sequence"/>
</dbReference>
<evidence type="ECO:0000256" key="4">
    <source>
        <dbReference type="ARBA" id="ARBA00023082"/>
    </source>
</evidence>
<dbReference type="InterPro" id="IPR014284">
    <property type="entry name" value="RNA_pol_sigma-70_dom"/>
</dbReference>
<protein>
    <submittedName>
        <fullName evidence="9">RNA polymerase primary sigma factor</fullName>
    </submittedName>
</protein>
<dbReference type="PROSITE" id="PS00716">
    <property type="entry name" value="SIGMA70_2"/>
    <property type="match status" value="1"/>
</dbReference>
<keyword evidence="5" id="KW-0238">DNA-binding</keyword>
<dbReference type="InterPro" id="IPR007624">
    <property type="entry name" value="RNA_pol_sigma70_r3"/>
</dbReference>
<feature type="domain" description="RNA polymerase sigma-70" evidence="8">
    <location>
        <begin position="333"/>
        <end position="359"/>
    </location>
</feature>
<evidence type="ECO:0000256" key="2">
    <source>
        <dbReference type="ARBA" id="ARBA00011344"/>
    </source>
</evidence>
<comment type="subunit">
    <text evidence="2">Interacts transiently with the RNA polymerase catalytic core formed by RpoA, RpoB, RpoC and RpoZ (2 alpha, 1 beta, 1 beta' and 1 omega subunit) to form the RNA polymerase holoenzyme that can initiate transcription.</text>
</comment>
<evidence type="ECO:0000256" key="1">
    <source>
        <dbReference type="ARBA" id="ARBA00007788"/>
    </source>
</evidence>
<dbReference type="InterPro" id="IPR009042">
    <property type="entry name" value="RNA_pol_sigma70_r1_2"/>
</dbReference>
<gene>
    <name evidence="9" type="ORF">J2Y00_001820</name>
</gene>
<keyword evidence="6" id="KW-0804">Transcription</keyword>
<dbReference type="NCBIfam" id="TIGR02937">
    <property type="entry name" value="sigma70-ECF"/>
    <property type="match status" value="1"/>
</dbReference>
<evidence type="ECO:0000256" key="3">
    <source>
        <dbReference type="ARBA" id="ARBA00023015"/>
    </source>
</evidence>
<dbReference type="Pfam" id="PF04539">
    <property type="entry name" value="Sigma70_r3"/>
    <property type="match status" value="1"/>
</dbReference>
<dbReference type="InterPro" id="IPR007627">
    <property type="entry name" value="RNA_pol_sigma70_r2"/>
</dbReference>
<dbReference type="InterPro" id="IPR050239">
    <property type="entry name" value="Sigma-70_RNA_pol_init_factors"/>
</dbReference>
<dbReference type="PRINTS" id="PR00046">
    <property type="entry name" value="SIGMA70FCT"/>
</dbReference>
<dbReference type="PANTHER" id="PTHR30603">
    <property type="entry name" value="RNA POLYMERASE SIGMA FACTOR RPO"/>
    <property type="match status" value="1"/>
</dbReference>
<feature type="region of interest" description="Disordered" evidence="7">
    <location>
        <begin position="29"/>
        <end position="53"/>
    </location>
</feature>
<dbReference type="InterPro" id="IPR013325">
    <property type="entry name" value="RNA_pol_sigma_r2"/>
</dbReference>
<evidence type="ECO:0000256" key="7">
    <source>
        <dbReference type="SAM" id="MobiDB-lite"/>
    </source>
</evidence>
<dbReference type="GO" id="GO:0003677">
    <property type="term" value="F:DNA binding"/>
    <property type="evidence" value="ECO:0007669"/>
    <property type="project" value="UniProtKB-KW"/>
</dbReference>
<dbReference type="GO" id="GO:0006352">
    <property type="term" value="P:DNA-templated transcription initiation"/>
    <property type="evidence" value="ECO:0007669"/>
    <property type="project" value="InterPro"/>
</dbReference>
<dbReference type="InterPro" id="IPR000943">
    <property type="entry name" value="RNA_pol_sigma70"/>
</dbReference>
<evidence type="ECO:0000259" key="8">
    <source>
        <dbReference type="PROSITE" id="PS00716"/>
    </source>
</evidence>
<dbReference type="Pfam" id="PF04542">
    <property type="entry name" value="Sigma70_r2"/>
    <property type="match status" value="1"/>
</dbReference>
<organism evidence="9 10">
    <name type="scientific">Deinococcus soli</name>
    <name type="common">ex Cha et al. 2016</name>
    <dbReference type="NCBI Taxonomy" id="1309411"/>
    <lineage>
        <taxon>Bacteria</taxon>
        <taxon>Thermotogati</taxon>
        <taxon>Deinococcota</taxon>
        <taxon>Deinococci</taxon>
        <taxon>Deinococcales</taxon>
        <taxon>Deinococcaceae</taxon>
        <taxon>Deinococcus</taxon>
    </lineage>
</organism>
<evidence type="ECO:0000256" key="5">
    <source>
        <dbReference type="ARBA" id="ARBA00023125"/>
    </source>
</evidence>
<evidence type="ECO:0000256" key="6">
    <source>
        <dbReference type="ARBA" id="ARBA00023163"/>
    </source>
</evidence>
<dbReference type="InterPro" id="IPR036388">
    <property type="entry name" value="WH-like_DNA-bd_sf"/>
</dbReference>
<dbReference type="Pfam" id="PF04545">
    <property type="entry name" value="Sigma70_r4"/>
    <property type="match status" value="1"/>
</dbReference>
<dbReference type="Gene3D" id="1.10.10.10">
    <property type="entry name" value="Winged helix-like DNA-binding domain superfamily/Winged helix DNA-binding domain"/>
    <property type="match status" value="2"/>
</dbReference>
<sequence length="374" mass="41795">MTQTVEQLYHLPILPDLTADLTADAPVDASDADADAADQWAASASASDDSAPLNLDDLETELQNAEEAAPSSDPVRQYLNEIGRVPLLTVSEEIELARRMESGLAADDELTAGARTLSERERRRLHLIAEDGRLARQQLIEANLRLVVSIAKKQKNRGVNLLDLIQEGNRGLMRAVDKFEYRRGFKFSTYATWWVRQAVNRAVADQARTIRIPVHLNETLTRLGRIRQDLTRQLSREPLDTETAEAMGEEWSADKVEQMRALTLTPLSLDTPVGEDAQATYGEFITDPGETTVDRSDQHLLHAAVTAALAQLTDREALVVRLRFGMIDGAEHTLDQVGRLLSLTRERVRQIESSALRKLRYDAASRHLHDHLNT</sequence>
<evidence type="ECO:0000313" key="9">
    <source>
        <dbReference type="EMBL" id="MDR6218257.1"/>
    </source>
</evidence>
<dbReference type="GO" id="GO:0016987">
    <property type="term" value="F:sigma factor activity"/>
    <property type="evidence" value="ECO:0007669"/>
    <property type="project" value="UniProtKB-KW"/>
</dbReference>
<dbReference type="PANTHER" id="PTHR30603:SF60">
    <property type="entry name" value="RNA POLYMERASE SIGMA FACTOR RPOD"/>
    <property type="match status" value="1"/>
</dbReference>
<dbReference type="Gene3D" id="1.20.120.1810">
    <property type="match status" value="1"/>
</dbReference>
<comment type="similarity">
    <text evidence="1">Belongs to the sigma-70 factor family.</text>
</comment>
<dbReference type="SUPFAM" id="SSF88659">
    <property type="entry name" value="Sigma3 and sigma4 domains of RNA polymerase sigma factors"/>
    <property type="match status" value="2"/>
</dbReference>
<name>A0AAE4BM90_9DEIO</name>
<dbReference type="Gene3D" id="1.10.601.10">
    <property type="entry name" value="RNA Polymerase Primary Sigma Factor"/>
    <property type="match status" value="1"/>
</dbReference>
<evidence type="ECO:0000313" key="10">
    <source>
        <dbReference type="Proteomes" id="UP001185331"/>
    </source>
</evidence>
<dbReference type="FunFam" id="1.10.601.10:FF:000001">
    <property type="entry name" value="RNA polymerase sigma factor SigA"/>
    <property type="match status" value="1"/>
</dbReference>
<accession>A0AAE4BM90</accession>
<dbReference type="AlphaFoldDB" id="A0AAE4BM90"/>
<feature type="compositionally biased region" description="Low complexity" evidence="7">
    <location>
        <begin position="37"/>
        <end position="51"/>
    </location>
</feature>
<dbReference type="CDD" id="cd06171">
    <property type="entry name" value="Sigma70_r4"/>
    <property type="match status" value="1"/>
</dbReference>
<reference evidence="9" key="1">
    <citation type="submission" date="2023-07" db="EMBL/GenBank/DDBJ databases">
        <title>Sorghum-associated microbial communities from plants grown in Nebraska, USA.</title>
        <authorList>
            <person name="Schachtman D."/>
        </authorList>
    </citation>
    <scope>NUCLEOTIDE SEQUENCE</scope>
    <source>
        <strain evidence="9">BE330</strain>
    </source>
</reference>
<dbReference type="Pfam" id="PF00140">
    <property type="entry name" value="Sigma70_r1_2"/>
    <property type="match status" value="1"/>
</dbReference>
<comment type="caution">
    <text evidence="9">The sequence shown here is derived from an EMBL/GenBank/DDBJ whole genome shotgun (WGS) entry which is preliminary data.</text>
</comment>
<dbReference type="RefSeq" id="WP_309854578.1">
    <property type="nucleotide sequence ID" value="NZ_JAVDQJ010000005.1"/>
</dbReference>
<dbReference type="SUPFAM" id="SSF88946">
    <property type="entry name" value="Sigma2 domain of RNA polymerase sigma factors"/>
    <property type="match status" value="1"/>
</dbReference>